<keyword evidence="4" id="KW-0378">Hydrolase</keyword>
<dbReference type="InterPro" id="IPR050925">
    <property type="entry name" value="Rhomboid_protease_S54"/>
</dbReference>
<accession>A0A9N9A3A1</accession>
<protein>
    <submittedName>
        <fullName evidence="9">2677_t:CDS:1</fullName>
    </submittedName>
</protein>
<dbReference type="PANTHER" id="PTHR43731">
    <property type="entry name" value="RHOMBOID PROTEASE"/>
    <property type="match status" value="1"/>
</dbReference>
<sequence length="415" mass="48477">MLSKNTRKLFTICNLSYNRNPNNLCFSRFNLIKKDWINVRSHIPRVQINVERRRIKPQILKPILFTIFASGASFAVALLYSENRRRNVRHSYWYGLDEYWFNRNKSGFSKTTFEDLNKSKFYKEIQRNWDLLKKQWYSISDGKKTMAILIGINAIVFGMWQLVPLQAFMNKYFVHNPLSVRLITLLTSTFSHREFWHFGFNMIGLYSFGDIGYHILGREQFLAFYLTSGMIASCMSHVISLKFKNWKNIRPSLGASGAIYACLSLVAVEFPEASVVLIFLPFFPIKIIHALPALIAFDIFGIISGKTIFDHWNINIDNFIIGTRSSTNRRGNRFLEWLPFKEFEDVTKIGGINYEGIIKYNSWLEFNKSEKKRLEMVESKKPFVKNPGYEHPNSRYFSRSLNSMLESINSTITGI</sequence>
<feature type="transmembrane region" description="Helical" evidence="7">
    <location>
        <begin position="276"/>
        <end position="297"/>
    </location>
</feature>
<dbReference type="AlphaFoldDB" id="A0A9N9A3A1"/>
<evidence type="ECO:0000313" key="9">
    <source>
        <dbReference type="EMBL" id="CAG8516160.1"/>
    </source>
</evidence>
<dbReference type="GO" id="GO:0004252">
    <property type="term" value="F:serine-type endopeptidase activity"/>
    <property type="evidence" value="ECO:0007669"/>
    <property type="project" value="InterPro"/>
</dbReference>
<evidence type="ECO:0000256" key="1">
    <source>
        <dbReference type="ARBA" id="ARBA00004141"/>
    </source>
</evidence>
<comment type="subcellular location">
    <subcellularLocation>
        <location evidence="1">Membrane</location>
        <topology evidence="1">Multi-pass membrane protein</topology>
    </subcellularLocation>
</comment>
<dbReference type="SUPFAM" id="SSF144091">
    <property type="entry name" value="Rhomboid-like"/>
    <property type="match status" value="1"/>
</dbReference>
<keyword evidence="10" id="KW-1185">Reference proteome</keyword>
<dbReference type="EMBL" id="CAJVPK010000484">
    <property type="protein sequence ID" value="CAG8516160.1"/>
    <property type="molecule type" value="Genomic_DNA"/>
</dbReference>
<comment type="similarity">
    <text evidence="2">Belongs to the peptidase S54 family.</text>
</comment>
<reference evidence="9" key="1">
    <citation type="submission" date="2021-06" db="EMBL/GenBank/DDBJ databases">
        <authorList>
            <person name="Kallberg Y."/>
            <person name="Tangrot J."/>
            <person name="Rosling A."/>
        </authorList>
    </citation>
    <scope>NUCLEOTIDE SEQUENCE</scope>
    <source>
        <strain evidence="9">AZ414A</strain>
    </source>
</reference>
<dbReference type="GO" id="GO:0006465">
    <property type="term" value="P:signal peptide processing"/>
    <property type="evidence" value="ECO:0007669"/>
    <property type="project" value="TreeGrafter"/>
</dbReference>
<feature type="transmembrane region" description="Helical" evidence="7">
    <location>
        <begin position="62"/>
        <end position="80"/>
    </location>
</feature>
<feature type="transmembrane region" description="Helical" evidence="7">
    <location>
        <begin position="145"/>
        <end position="163"/>
    </location>
</feature>
<evidence type="ECO:0000259" key="8">
    <source>
        <dbReference type="Pfam" id="PF01694"/>
    </source>
</evidence>
<organism evidence="9 10">
    <name type="scientific">Diversispora eburnea</name>
    <dbReference type="NCBI Taxonomy" id="1213867"/>
    <lineage>
        <taxon>Eukaryota</taxon>
        <taxon>Fungi</taxon>
        <taxon>Fungi incertae sedis</taxon>
        <taxon>Mucoromycota</taxon>
        <taxon>Glomeromycotina</taxon>
        <taxon>Glomeromycetes</taxon>
        <taxon>Diversisporales</taxon>
        <taxon>Diversisporaceae</taxon>
        <taxon>Diversispora</taxon>
    </lineage>
</organism>
<dbReference type="OrthoDB" id="10260614at2759"/>
<dbReference type="InterPro" id="IPR022764">
    <property type="entry name" value="Peptidase_S54_rhomboid_dom"/>
</dbReference>
<dbReference type="InterPro" id="IPR035952">
    <property type="entry name" value="Rhomboid-like_sf"/>
</dbReference>
<evidence type="ECO:0000256" key="4">
    <source>
        <dbReference type="ARBA" id="ARBA00022801"/>
    </source>
</evidence>
<dbReference type="Proteomes" id="UP000789706">
    <property type="component" value="Unassembled WGS sequence"/>
</dbReference>
<dbReference type="Pfam" id="PF01694">
    <property type="entry name" value="Rhomboid"/>
    <property type="match status" value="1"/>
</dbReference>
<feature type="transmembrane region" description="Helical" evidence="7">
    <location>
        <begin position="222"/>
        <end position="241"/>
    </location>
</feature>
<feature type="transmembrane region" description="Helical" evidence="7">
    <location>
        <begin position="253"/>
        <end position="270"/>
    </location>
</feature>
<feature type="transmembrane region" description="Helical" evidence="7">
    <location>
        <begin position="195"/>
        <end position="216"/>
    </location>
</feature>
<name>A0A9N9A3A1_9GLOM</name>
<dbReference type="GO" id="GO:0016020">
    <property type="term" value="C:membrane"/>
    <property type="evidence" value="ECO:0007669"/>
    <property type="project" value="UniProtKB-SubCell"/>
</dbReference>
<evidence type="ECO:0000256" key="3">
    <source>
        <dbReference type="ARBA" id="ARBA00022692"/>
    </source>
</evidence>
<keyword evidence="3 7" id="KW-0812">Transmembrane</keyword>
<comment type="caution">
    <text evidence="9">The sequence shown here is derived from an EMBL/GenBank/DDBJ whole genome shotgun (WGS) entry which is preliminary data.</text>
</comment>
<gene>
    <name evidence="9" type="ORF">DEBURN_LOCUS5426</name>
</gene>
<evidence type="ECO:0000256" key="5">
    <source>
        <dbReference type="ARBA" id="ARBA00022989"/>
    </source>
</evidence>
<evidence type="ECO:0000256" key="7">
    <source>
        <dbReference type="SAM" id="Phobius"/>
    </source>
</evidence>
<evidence type="ECO:0000256" key="6">
    <source>
        <dbReference type="ARBA" id="ARBA00023136"/>
    </source>
</evidence>
<keyword evidence="6 7" id="KW-0472">Membrane</keyword>
<proteinExistence type="inferred from homology"/>
<dbReference type="Gene3D" id="1.20.1540.10">
    <property type="entry name" value="Rhomboid-like"/>
    <property type="match status" value="1"/>
</dbReference>
<dbReference type="PANTHER" id="PTHR43731:SF14">
    <property type="entry name" value="PRESENILIN-ASSOCIATED RHOMBOID-LIKE PROTEIN, MITOCHONDRIAL"/>
    <property type="match status" value="1"/>
</dbReference>
<feature type="domain" description="Peptidase S54 rhomboid" evidence="8">
    <location>
        <begin position="182"/>
        <end position="306"/>
    </location>
</feature>
<evidence type="ECO:0000256" key="2">
    <source>
        <dbReference type="ARBA" id="ARBA00009045"/>
    </source>
</evidence>
<keyword evidence="5 7" id="KW-1133">Transmembrane helix</keyword>
<evidence type="ECO:0000313" key="10">
    <source>
        <dbReference type="Proteomes" id="UP000789706"/>
    </source>
</evidence>